<sequence length="101" mass="11715">MNKSQIAKILHDRITHGLSFRSLAKKYSTSAATIHRIVKKEHPIKKTQEEQDTSMPDDVAQLRELLRKERLRNELLNNIIDIADQELGTNIRKKSGIRRSE</sequence>
<protein>
    <submittedName>
        <fullName evidence="2">DNA-binding protein YlxM (UPF0122 family)</fullName>
    </submittedName>
</protein>
<dbReference type="EMBL" id="JAVLVU010000001">
    <property type="protein sequence ID" value="MDT3405012.1"/>
    <property type="molecule type" value="Genomic_DNA"/>
</dbReference>
<dbReference type="EMBL" id="JAVLVU010000001">
    <property type="protein sequence ID" value="MDT3402884.1"/>
    <property type="molecule type" value="Genomic_DNA"/>
</dbReference>
<evidence type="ECO:0000313" key="4">
    <source>
        <dbReference type="EMBL" id="MDT3404505.1"/>
    </source>
</evidence>
<organism evidence="2 6">
    <name type="scientific">Mucilaginibacter terrae</name>
    <dbReference type="NCBI Taxonomy" id="1955052"/>
    <lineage>
        <taxon>Bacteria</taxon>
        <taxon>Pseudomonadati</taxon>
        <taxon>Bacteroidota</taxon>
        <taxon>Sphingobacteriia</taxon>
        <taxon>Sphingobacteriales</taxon>
        <taxon>Sphingobacteriaceae</taxon>
        <taxon>Mucilaginibacter</taxon>
    </lineage>
</organism>
<evidence type="ECO:0000313" key="5">
    <source>
        <dbReference type="EMBL" id="MDT3405012.1"/>
    </source>
</evidence>
<dbReference type="EMBL" id="JAVLVU010000001">
    <property type="protein sequence ID" value="MDT3402091.1"/>
    <property type="molecule type" value="Genomic_DNA"/>
</dbReference>
<proteinExistence type="predicted"/>
<dbReference type="EMBL" id="JAVLVU010000001">
    <property type="protein sequence ID" value="MDT3401797.1"/>
    <property type="molecule type" value="Genomic_DNA"/>
</dbReference>
<evidence type="ECO:0000313" key="3">
    <source>
        <dbReference type="EMBL" id="MDT3402884.1"/>
    </source>
</evidence>
<reference evidence="6" key="1">
    <citation type="submission" date="2023-07" db="EMBL/GenBank/DDBJ databases">
        <title>Functional and genomic diversity of the sorghum phyllosphere microbiome.</title>
        <authorList>
            <person name="Shade A."/>
        </authorList>
    </citation>
    <scope>NUCLEOTIDE SEQUENCE [LARGE SCALE GENOMIC DNA]</scope>
    <source>
        <strain evidence="6">SORGH_AS_0422</strain>
    </source>
</reference>
<dbReference type="EMBL" id="JAVLVU010000001">
    <property type="protein sequence ID" value="MDT3404505.1"/>
    <property type="molecule type" value="Genomic_DNA"/>
</dbReference>
<evidence type="ECO:0000313" key="1">
    <source>
        <dbReference type="EMBL" id="MDT3401797.1"/>
    </source>
</evidence>
<reference evidence="2" key="2">
    <citation type="submission" date="2024-05" db="EMBL/GenBank/DDBJ databases">
        <title>Functional and genomic diversity of the sorghum phyllosphere microbiome.</title>
        <authorList>
            <person name="Shade A."/>
        </authorList>
    </citation>
    <scope>NUCLEOTIDE SEQUENCE</scope>
    <source>
        <strain evidence="2 6">SORGH_AS_0422</strain>
    </source>
</reference>
<dbReference type="RefSeq" id="WP_311947754.1">
    <property type="nucleotide sequence ID" value="NZ_JAVLVU010000001.1"/>
</dbReference>
<gene>
    <name evidence="1" type="ORF">QE417_000869</name>
    <name evidence="2" type="ORF">QE417_001163</name>
    <name evidence="3" type="ORF">QE417_001956</name>
    <name evidence="4" type="ORF">QE417_003577</name>
    <name evidence="5" type="ORF">QE417_004084</name>
</gene>
<evidence type="ECO:0000313" key="2">
    <source>
        <dbReference type="EMBL" id="MDT3402091.1"/>
    </source>
</evidence>
<accession>A0ABU3GQQ1</accession>
<dbReference type="Proteomes" id="UP001258315">
    <property type="component" value="Unassembled WGS sequence"/>
</dbReference>
<dbReference type="GO" id="GO:0003677">
    <property type="term" value="F:DNA binding"/>
    <property type="evidence" value="ECO:0007669"/>
    <property type="project" value="UniProtKB-KW"/>
</dbReference>
<keyword evidence="6" id="KW-1185">Reference proteome</keyword>
<evidence type="ECO:0000313" key="6">
    <source>
        <dbReference type="Proteomes" id="UP001258315"/>
    </source>
</evidence>
<name>A0ABU3GQQ1_9SPHI</name>
<keyword evidence="2" id="KW-0238">DNA-binding</keyword>
<comment type="caution">
    <text evidence="2">The sequence shown here is derived from an EMBL/GenBank/DDBJ whole genome shotgun (WGS) entry which is preliminary data.</text>
</comment>